<gene>
    <name evidence="1" type="ORF">PLEPLA_LOCUS41533</name>
</gene>
<organism evidence="1 2">
    <name type="scientific">Pleuronectes platessa</name>
    <name type="common">European plaice</name>
    <dbReference type="NCBI Taxonomy" id="8262"/>
    <lineage>
        <taxon>Eukaryota</taxon>
        <taxon>Metazoa</taxon>
        <taxon>Chordata</taxon>
        <taxon>Craniata</taxon>
        <taxon>Vertebrata</taxon>
        <taxon>Euteleostomi</taxon>
        <taxon>Actinopterygii</taxon>
        <taxon>Neopterygii</taxon>
        <taxon>Teleostei</taxon>
        <taxon>Neoteleostei</taxon>
        <taxon>Acanthomorphata</taxon>
        <taxon>Carangaria</taxon>
        <taxon>Pleuronectiformes</taxon>
        <taxon>Pleuronectoidei</taxon>
        <taxon>Pleuronectidae</taxon>
        <taxon>Pleuronectes</taxon>
    </lineage>
</organism>
<dbReference type="Proteomes" id="UP001153269">
    <property type="component" value="Unassembled WGS sequence"/>
</dbReference>
<keyword evidence="2" id="KW-1185">Reference proteome</keyword>
<proteinExistence type="predicted"/>
<name>A0A9N7VR70_PLEPL</name>
<accession>A0A9N7VR70</accession>
<comment type="caution">
    <text evidence="1">The sequence shown here is derived from an EMBL/GenBank/DDBJ whole genome shotgun (WGS) entry which is preliminary data.</text>
</comment>
<protein>
    <submittedName>
        <fullName evidence="1">Uncharacterized protein</fullName>
    </submittedName>
</protein>
<evidence type="ECO:0000313" key="1">
    <source>
        <dbReference type="EMBL" id="CAB1453773.1"/>
    </source>
</evidence>
<dbReference type="EMBL" id="CADEAL010004183">
    <property type="protein sequence ID" value="CAB1453773.1"/>
    <property type="molecule type" value="Genomic_DNA"/>
</dbReference>
<sequence length="147" mass="16332">MELLDQEYLGRWDGLGSREASSRTEAMENIHLEVMRKVEAIGPITAMGPSPPALVTSLTSDLNDILAHLLMLSKRCPFEDVRERCIRLLRAVQIRWIMGDPGSNQVGQIAGLFARPWKKEEEDRGVDGGCEAVDNSNKVLQQKAGTE</sequence>
<dbReference type="AlphaFoldDB" id="A0A9N7VR70"/>
<evidence type="ECO:0000313" key="2">
    <source>
        <dbReference type="Proteomes" id="UP001153269"/>
    </source>
</evidence>
<reference evidence="1" key="1">
    <citation type="submission" date="2020-03" db="EMBL/GenBank/DDBJ databases">
        <authorList>
            <person name="Weist P."/>
        </authorList>
    </citation>
    <scope>NUCLEOTIDE SEQUENCE</scope>
</reference>